<evidence type="ECO:0000313" key="3">
    <source>
        <dbReference type="EMBL" id="KAK7045393.1"/>
    </source>
</evidence>
<protein>
    <recommendedName>
        <fullName evidence="2">C2H2-type domain-containing protein</fullName>
    </recommendedName>
</protein>
<reference evidence="3 4" key="1">
    <citation type="submission" date="2024-01" db="EMBL/GenBank/DDBJ databases">
        <title>A draft genome for a cacao thread blight-causing isolate of Paramarasmius palmivorus.</title>
        <authorList>
            <person name="Baruah I.K."/>
            <person name="Bukari Y."/>
            <person name="Amoako-Attah I."/>
            <person name="Meinhardt L.W."/>
            <person name="Bailey B.A."/>
            <person name="Cohen S.P."/>
        </authorList>
    </citation>
    <scope>NUCLEOTIDE SEQUENCE [LARGE SCALE GENOMIC DNA]</scope>
    <source>
        <strain evidence="3 4">GH-12</strain>
    </source>
</reference>
<keyword evidence="4" id="KW-1185">Reference proteome</keyword>
<evidence type="ECO:0000259" key="2">
    <source>
        <dbReference type="PROSITE" id="PS00028"/>
    </source>
</evidence>
<feature type="compositionally biased region" description="Polar residues" evidence="1">
    <location>
        <begin position="415"/>
        <end position="429"/>
    </location>
</feature>
<feature type="domain" description="C2H2-type" evidence="2">
    <location>
        <begin position="489"/>
        <end position="513"/>
    </location>
</feature>
<organism evidence="3 4">
    <name type="scientific">Paramarasmius palmivorus</name>
    <dbReference type="NCBI Taxonomy" id="297713"/>
    <lineage>
        <taxon>Eukaryota</taxon>
        <taxon>Fungi</taxon>
        <taxon>Dikarya</taxon>
        <taxon>Basidiomycota</taxon>
        <taxon>Agaricomycotina</taxon>
        <taxon>Agaricomycetes</taxon>
        <taxon>Agaricomycetidae</taxon>
        <taxon>Agaricales</taxon>
        <taxon>Marasmiineae</taxon>
        <taxon>Marasmiaceae</taxon>
        <taxon>Paramarasmius</taxon>
    </lineage>
</organism>
<dbReference type="InterPro" id="IPR013087">
    <property type="entry name" value="Znf_C2H2_type"/>
</dbReference>
<comment type="caution">
    <text evidence="3">The sequence shown here is derived from an EMBL/GenBank/DDBJ whole genome shotgun (WGS) entry which is preliminary data.</text>
</comment>
<sequence length="554" mass="60260">MAQLALPSASSTDYSYHDEIYEDPFSGFFEDDTNFSYLFGHGLNDVENSLGIGFTGAIAGMARDEETRLEIESDRQPADNETETSQSIIQTSTRVVSSQRDGEDSTPTDDATRPSLAVTLEGNTVTSHTTPISSPLDASFPPDKGKGKAQPDVPKPVCEKMGRTKSGSLSIYLKDAPPAAPPTNNVDELKENETLSGVYHAHDVQPNVGRKRKLSATGDEPTCHDTSVHPDITTTSAFEGHDDASLFPDNSELALSTSFDPAPLHHPVRSLPSRAQFAQCNQGHDGALPAVCPTPIVEYRSSVGLVCQWGEIPAQGNNVSSPHLAALLDVEQGFDDDNYGCNQAPLQHNDWQNAENPGNVYPDTSTFHWSGGLLPQPDPAFALDSPAAEYSGAAQQYAMQDDHFQPAGDHPHPATNAQNEQSPASSSEPSFRRQRIPVYTDPVLCLYPTRNGTRCTHMIPFPDGGINTAADHIRNAHHVRRDGTGKLCCDWPQCGKTFGTWPDFARHLNNGKHTKFDVVRCEFCDGTAARWDALEARHKNCYPGMPKKKQKVAA</sequence>
<accession>A0AAW0D3Q9</accession>
<feature type="compositionally biased region" description="Low complexity" evidence="1">
    <location>
        <begin position="83"/>
        <end position="93"/>
    </location>
</feature>
<feature type="compositionally biased region" description="Polar residues" evidence="1">
    <location>
        <begin position="121"/>
        <end position="133"/>
    </location>
</feature>
<feature type="region of interest" description="Disordered" evidence="1">
    <location>
        <begin position="403"/>
        <end position="433"/>
    </location>
</feature>
<dbReference type="Proteomes" id="UP001383192">
    <property type="component" value="Unassembled WGS sequence"/>
</dbReference>
<dbReference type="EMBL" id="JAYKXP010000025">
    <property type="protein sequence ID" value="KAK7045393.1"/>
    <property type="molecule type" value="Genomic_DNA"/>
</dbReference>
<evidence type="ECO:0000313" key="4">
    <source>
        <dbReference type="Proteomes" id="UP001383192"/>
    </source>
</evidence>
<feature type="compositionally biased region" description="Basic and acidic residues" evidence="1">
    <location>
        <begin position="403"/>
        <end position="412"/>
    </location>
</feature>
<proteinExistence type="predicted"/>
<feature type="compositionally biased region" description="Basic and acidic residues" evidence="1">
    <location>
        <begin position="68"/>
        <end position="78"/>
    </location>
</feature>
<dbReference type="AlphaFoldDB" id="A0AAW0D3Q9"/>
<evidence type="ECO:0000256" key="1">
    <source>
        <dbReference type="SAM" id="MobiDB-lite"/>
    </source>
</evidence>
<name>A0AAW0D3Q9_9AGAR</name>
<gene>
    <name evidence="3" type="ORF">VNI00_007644</name>
</gene>
<dbReference type="PROSITE" id="PS00028">
    <property type="entry name" value="ZINC_FINGER_C2H2_1"/>
    <property type="match status" value="1"/>
</dbReference>
<feature type="region of interest" description="Disordered" evidence="1">
    <location>
        <begin position="68"/>
        <end position="162"/>
    </location>
</feature>